<evidence type="ECO:0000313" key="2">
    <source>
        <dbReference type="EMBL" id="ACH93353.1"/>
    </source>
</evidence>
<organism evidence="2 3">
    <name type="scientific">Borrelia duttonii (strain Ly)</name>
    <dbReference type="NCBI Taxonomy" id="412419"/>
    <lineage>
        <taxon>Bacteria</taxon>
        <taxon>Pseudomonadati</taxon>
        <taxon>Spirochaetota</taxon>
        <taxon>Spirochaetia</taxon>
        <taxon>Spirochaetales</taxon>
        <taxon>Borreliaceae</taxon>
        <taxon>Borrelia</taxon>
    </lineage>
</organism>
<dbReference type="AlphaFoldDB" id="B5RLW7"/>
<dbReference type="RefSeq" id="WP_012538164.1">
    <property type="nucleotide sequence ID" value="NC_011229.1"/>
</dbReference>
<name>B5RLW7_BORDL</name>
<evidence type="ECO:0000256" key="1">
    <source>
        <dbReference type="SAM" id="Coils"/>
    </source>
</evidence>
<sequence>MKKIIYCCLLLSCINLYSLNNEIKNKENKISNEKTQKKDEINKKNLPLKEKSEKNKNSIFSINRGFIYSTGIGLGTGFFLNAENNHIIFRPYYTFATNNLDFMAVCMILMIEDYNVSKKIQFSSTYIGIGINWNIINFFQKLKYLSTSMGIGGRFYLSTNLIGNFRFYNKIPYVVEPYIFFEFSTKESISYLNIYSKVECLFLDTFNISFNFGIRYNLKNKKGENQ</sequence>
<dbReference type="KEGG" id="bdu:BDU_403"/>
<reference evidence="2 3" key="1">
    <citation type="journal article" date="2008" name="PLoS Genet.">
        <title>The genome of Borrelia recurrentis, the agent of deadly louse-borne relapsing fever, is a degraded subset of tick-borne Borrelia duttonii.</title>
        <authorList>
            <person name="Lescot M."/>
            <person name="Audic S."/>
            <person name="Robert C."/>
            <person name="Nguyen T.T."/>
            <person name="Blanc G."/>
            <person name="Cutler S.J."/>
            <person name="Wincker P."/>
            <person name="Couloux A."/>
            <person name="Claverie J.-M."/>
            <person name="Raoult D."/>
            <person name="Drancourt M."/>
        </authorList>
    </citation>
    <scope>NUCLEOTIDE SEQUENCE [LARGE SCALE GENOMIC DNA]</scope>
    <source>
        <strain evidence="2 3">Ly</strain>
    </source>
</reference>
<dbReference type="HOGENOM" id="CLU_1313434_0_0_12"/>
<accession>B5RLW7</accession>
<feature type="coiled-coil region" evidence="1">
    <location>
        <begin position="16"/>
        <end position="43"/>
    </location>
</feature>
<protein>
    <submittedName>
        <fullName evidence="2">Uncharacterized conserved protein in borrelia</fullName>
    </submittedName>
</protein>
<dbReference type="EMBL" id="CP000976">
    <property type="protein sequence ID" value="ACH93353.1"/>
    <property type="molecule type" value="Genomic_DNA"/>
</dbReference>
<keyword evidence="1" id="KW-0175">Coiled coil</keyword>
<dbReference type="OrthoDB" id="350548at2"/>
<proteinExistence type="predicted"/>
<evidence type="ECO:0000313" key="3">
    <source>
        <dbReference type="Proteomes" id="UP000000611"/>
    </source>
</evidence>
<keyword evidence="3" id="KW-1185">Reference proteome</keyword>
<gene>
    <name evidence="2" type="ordered locus">BDU_403</name>
</gene>
<dbReference type="STRING" id="412419.BDU_403"/>
<dbReference type="Proteomes" id="UP000000611">
    <property type="component" value="Chromosome"/>
</dbReference>